<dbReference type="AlphaFoldDB" id="A0A497F5L2"/>
<dbReference type="Proteomes" id="UP000269499">
    <property type="component" value="Unassembled WGS sequence"/>
</dbReference>
<comment type="caution">
    <text evidence="6">The sequence shown here is derived from an EMBL/GenBank/DDBJ whole genome shotgun (WGS) entry which is preliminary data.</text>
</comment>
<dbReference type="SFLD" id="SFLDG01065">
    <property type="entry name" value="anaerobic_coproporphyrinogen-I"/>
    <property type="match status" value="1"/>
</dbReference>
<feature type="domain" description="Radical SAM core" evidence="5">
    <location>
        <begin position="37"/>
        <end position="275"/>
    </location>
</feature>
<sequence>MLDRHSFGFWSWIAKRAFRAVFEGVDPSAAAKDIHDTFREREVAAYIHVPFCTGTCLFCPYVRFPIQSREEISKYVEALKREIAIYGDILRDLGLKVIDVHMGGGTPSLLTGRQIRGILTCLAEYFDAEPKVAIEANPEDLADESRVFDLVDGGVAEVSLGVQSFNPKTLKSLGRRHSVEDSLKSIENLRRAGVEYINIDLMYMAPGQTYDEWIEDLRVAAEQDVDEITCYPTLITEFSIGYKLIRSGRLRQPDKQTFKRMVYAAEDLLSSSGFEPVEIYGYSRKRGWKYVTVNYEMEGPLIAFGCGGIGFTGGYEYQNVCSVPEYNSATLEGRLPIAGARYVDEIEGAIRYAVSRLFICRQLDLAEFNSKFRKDFGKLVGKTGFGKALKILKLLGYIKESGGKIELTRKGLFTAHKICWAFVLNVPCRMVEKFLREPWPEKVAIP</sequence>
<dbReference type="InterPro" id="IPR058240">
    <property type="entry name" value="rSAM_sf"/>
</dbReference>
<dbReference type="GO" id="GO:0051539">
    <property type="term" value="F:4 iron, 4 sulfur cluster binding"/>
    <property type="evidence" value="ECO:0007669"/>
    <property type="project" value="TreeGrafter"/>
</dbReference>
<evidence type="ECO:0000256" key="1">
    <source>
        <dbReference type="ARBA" id="ARBA00022691"/>
    </source>
</evidence>
<dbReference type="SMART" id="SM00729">
    <property type="entry name" value="Elp3"/>
    <property type="match status" value="1"/>
</dbReference>
<dbReference type="InterPro" id="IPR013785">
    <property type="entry name" value="Aldolase_TIM"/>
</dbReference>
<evidence type="ECO:0000313" key="7">
    <source>
        <dbReference type="Proteomes" id="UP000269499"/>
    </source>
</evidence>
<keyword evidence="4" id="KW-0411">Iron-sulfur</keyword>
<evidence type="ECO:0000256" key="3">
    <source>
        <dbReference type="ARBA" id="ARBA00023004"/>
    </source>
</evidence>
<keyword evidence="2" id="KW-0479">Metal-binding</keyword>
<evidence type="ECO:0000256" key="2">
    <source>
        <dbReference type="ARBA" id="ARBA00022723"/>
    </source>
</evidence>
<dbReference type="PANTHER" id="PTHR13932:SF5">
    <property type="entry name" value="RADICAL S-ADENOSYL METHIONINE DOMAIN-CONTAINING PROTEIN 1, MITOCHONDRIAL"/>
    <property type="match status" value="1"/>
</dbReference>
<dbReference type="PROSITE" id="PS51918">
    <property type="entry name" value="RADICAL_SAM"/>
    <property type="match status" value="1"/>
</dbReference>
<keyword evidence="3" id="KW-0408">Iron</keyword>
<dbReference type="InterPro" id="IPR006638">
    <property type="entry name" value="Elp3/MiaA/NifB-like_rSAM"/>
</dbReference>
<evidence type="ECO:0000259" key="5">
    <source>
        <dbReference type="PROSITE" id="PS51918"/>
    </source>
</evidence>
<name>A0A497F5L2_9CREN</name>
<dbReference type="EMBL" id="QMRA01000018">
    <property type="protein sequence ID" value="RLE54696.1"/>
    <property type="molecule type" value="Genomic_DNA"/>
</dbReference>
<dbReference type="Pfam" id="PF04055">
    <property type="entry name" value="Radical_SAM"/>
    <property type="match status" value="1"/>
</dbReference>
<dbReference type="InterPro" id="IPR034505">
    <property type="entry name" value="Coproporphyrinogen-III_oxidase"/>
</dbReference>
<dbReference type="Gene3D" id="3.20.20.70">
    <property type="entry name" value="Aldolase class I"/>
    <property type="match status" value="1"/>
</dbReference>
<dbReference type="InterPro" id="IPR007197">
    <property type="entry name" value="rSAM"/>
</dbReference>
<dbReference type="GO" id="GO:0005737">
    <property type="term" value="C:cytoplasm"/>
    <property type="evidence" value="ECO:0007669"/>
    <property type="project" value="TreeGrafter"/>
</dbReference>
<dbReference type="PANTHER" id="PTHR13932">
    <property type="entry name" value="COPROPORPHYRINIGEN III OXIDASE"/>
    <property type="match status" value="1"/>
</dbReference>
<reference evidence="6 7" key="1">
    <citation type="submission" date="2018-06" db="EMBL/GenBank/DDBJ databases">
        <title>Extensive metabolic versatility and redundancy in microbially diverse, dynamic hydrothermal sediments.</title>
        <authorList>
            <person name="Dombrowski N."/>
            <person name="Teske A."/>
            <person name="Baker B.J."/>
        </authorList>
    </citation>
    <scope>NUCLEOTIDE SEQUENCE [LARGE SCALE GENOMIC DNA]</scope>
    <source>
        <strain evidence="6">B20_G2</strain>
    </source>
</reference>
<gene>
    <name evidence="6" type="ORF">DRJ26_01580</name>
</gene>
<keyword evidence="1" id="KW-0949">S-adenosyl-L-methionine</keyword>
<dbReference type="GO" id="GO:0003824">
    <property type="term" value="F:catalytic activity"/>
    <property type="evidence" value="ECO:0007669"/>
    <property type="project" value="InterPro"/>
</dbReference>
<evidence type="ECO:0000256" key="4">
    <source>
        <dbReference type="ARBA" id="ARBA00023014"/>
    </source>
</evidence>
<dbReference type="GO" id="GO:0046872">
    <property type="term" value="F:metal ion binding"/>
    <property type="evidence" value="ECO:0007669"/>
    <property type="project" value="UniProtKB-KW"/>
</dbReference>
<dbReference type="GO" id="GO:0006779">
    <property type="term" value="P:porphyrin-containing compound biosynthetic process"/>
    <property type="evidence" value="ECO:0007669"/>
    <property type="project" value="TreeGrafter"/>
</dbReference>
<dbReference type="SUPFAM" id="SSF102114">
    <property type="entry name" value="Radical SAM enzymes"/>
    <property type="match status" value="1"/>
</dbReference>
<organism evidence="6 7">
    <name type="scientific">Thermoproteota archaeon</name>
    <dbReference type="NCBI Taxonomy" id="2056631"/>
    <lineage>
        <taxon>Archaea</taxon>
        <taxon>Thermoproteota</taxon>
    </lineage>
</organism>
<evidence type="ECO:0000313" key="6">
    <source>
        <dbReference type="EMBL" id="RLE54696.1"/>
    </source>
</evidence>
<dbReference type="CDD" id="cd01335">
    <property type="entry name" value="Radical_SAM"/>
    <property type="match status" value="1"/>
</dbReference>
<protein>
    <recommendedName>
        <fullName evidence="5">Radical SAM core domain-containing protein</fullName>
    </recommendedName>
</protein>
<dbReference type="SFLD" id="SFLDS00029">
    <property type="entry name" value="Radical_SAM"/>
    <property type="match status" value="1"/>
</dbReference>
<accession>A0A497F5L2</accession>
<proteinExistence type="predicted"/>